<comment type="similarity">
    <text evidence="1">Belongs to the UPF0598 family.</text>
</comment>
<evidence type="ECO:0000256" key="2">
    <source>
        <dbReference type="SAM" id="MobiDB-lite"/>
    </source>
</evidence>
<protein>
    <submittedName>
        <fullName evidence="3">Uncharacterized protein</fullName>
    </submittedName>
</protein>
<name>A0A0G4HI48_9ALVE</name>
<dbReference type="VEuPathDB" id="CryptoDB:Cvel_1065"/>
<reference evidence="3" key="1">
    <citation type="submission" date="2014-11" db="EMBL/GenBank/DDBJ databases">
        <authorList>
            <person name="Otto D Thomas"/>
            <person name="Naeem Raeece"/>
        </authorList>
    </citation>
    <scope>NUCLEOTIDE SEQUENCE</scope>
</reference>
<dbReference type="EMBL" id="CDMZ01002736">
    <property type="protein sequence ID" value="CEM43691.1"/>
    <property type="molecule type" value="Genomic_DNA"/>
</dbReference>
<sequence length="185" mass="21017">MSRSMRELQMPLLPGNWSSNVLFLNDTKQKNFTTCFNEKKFLNFFFRQLRPNTTGQHAEEFPFVSPCGKEINFLRCDDTPIVYTGLREEPDGSHSLVWAGDLTAPFDPSKLFISQRGRLYHPAPGASRSMAKTTKDDTSAGPAEVSLIRSSIASSLEQLFEEESQEGTFKFRWKGSTFPVHLLRD</sequence>
<feature type="region of interest" description="Disordered" evidence="2">
    <location>
        <begin position="123"/>
        <end position="143"/>
    </location>
</feature>
<organism evidence="3">
    <name type="scientific">Chromera velia CCMP2878</name>
    <dbReference type="NCBI Taxonomy" id="1169474"/>
    <lineage>
        <taxon>Eukaryota</taxon>
        <taxon>Sar</taxon>
        <taxon>Alveolata</taxon>
        <taxon>Colpodellida</taxon>
        <taxon>Chromeraceae</taxon>
        <taxon>Chromera</taxon>
    </lineage>
</organism>
<dbReference type="AlphaFoldDB" id="A0A0G4HI48"/>
<accession>A0A0G4HI48</accession>
<gene>
    <name evidence="3" type="ORF">Cvel_1065</name>
</gene>
<proteinExistence type="inferred from homology"/>
<evidence type="ECO:0000256" key="1">
    <source>
        <dbReference type="ARBA" id="ARBA00006322"/>
    </source>
</evidence>
<dbReference type="PANTHER" id="PTHR31449">
    <property type="entry name" value="UPF0598 PROTEIN C8ORF82"/>
    <property type="match status" value="1"/>
</dbReference>
<dbReference type="Pfam" id="PF14956">
    <property type="entry name" value="DUF4505"/>
    <property type="match status" value="1"/>
</dbReference>
<dbReference type="PANTHER" id="PTHR31449:SF3">
    <property type="entry name" value="UPF0598 PROTEIN C8ORF82"/>
    <property type="match status" value="1"/>
</dbReference>
<evidence type="ECO:0000313" key="3">
    <source>
        <dbReference type="EMBL" id="CEM43691.1"/>
    </source>
</evidence>
<dbReference type="InterPro" id="IPR028108">
    <property type="entry name" value="DUF4505"/>
</dbReference>